<comment type="caution">
    <text evidence="1">The sequence shown here is derived from an EMBL/GenBank/DDBJ whole genome shotgun (WGS) entry which is preliminary data.</text>
</comment>
<evidence type="ECO:0000313" key="2">
    <source>
        <dbReference type="Proteomes" id="UP000250321"/>
    </source>
</evidence>
<sequence>MQQSGFEPDFETHWSLISNLSNSSDKDNANSSRGFLARLLSSSGFSRQKDSKTKLVACDFGKPPSLDALMVYNYSLQWNLKSLIRKRSVYE</sequence>
<protein>
    <submittedName>
        <fullName evidence="1">Pentatricopeptide repeat-containing protein</fullName>
    </submittedName>
</protein>
<gene>
    <name evidence="1" type="ORF">Pyn_33277</name>
</gene>
<reference evidence="1 2" key="1">
    <citation type="submission" date="2018-02" db="EMBL/GenBank/DDBJ databases">
        <title>Draft genome of wild Prunus yedoensis var. nudiflora.</title>
        <authorList>
            <person name="Baek S."/>
            <person name="Kim J.-H."/>
            <person name="Choi K."/>
            <person name="Kim G.-B."/>
            <person name="Cho A."/>
            <person name="Jang H."/>
            <person name="Shin C.-H."/>
            <person name="Yu H.-J."/>
            <person name="Mun J.-H."/>
        </authorList>
    </citation>
    <scope>NUCLEOTIDE SEQUENCE [LARGE SCALE GENOMIC DNA]</scope>
    <source>
        <strain evidence="2">cv. Jeju island</strain>
        <tissue evidence="1">Leaf</tissue>
    </source>
</reference>
<keyword evidence="2" id="KW-1185">Reference proteome</keyword>
<organism evidence="1 2">
    <name type="scientific">Prunus yedoensis var. nudiflora</name>
    <dbReference type="NCBI Taxonomy" id="2094558"/>
    <lineage>
        <taxon>Eukaryota</taxon>
        <taxon>Viridiplantae</taxon>
        <taxon>Streptophyta</taxon>
        <taxon>Embryophyta</taxon>
        <taxon>Tracheophyta</taxon>
        <taxon>Spermatophyta</taxon>
        <taxon>Magnoliopsida</taxon>
        <taxon>eudicotyledons</taxon>
        <taxon>Gunneridae</taxon>
        <taxon>Pentapetalae</taxon>
        <taxon>rosids</taxon>
        <taxon>fabids</taxon>
        <taxon>Rosales</taxon>
        <taxon>Rosaceae</taxon>
        <taxon>Amygdaloideae</taxon>
        <taxon>Amygdaleae</taxon>
        <taxon>Prunus</taxon>
    </lineage>
</organism>
<proteinExistence type="predicted"/>
<accession>A0A314ZCB0</accession>
<dbReference type="AlphaFoldDB" id="A0A314ZCB0"/>
<dbReference type="Proteomes" id="UP000250321">
    <property type="component" value="Unassembled WGS sequence"/>
</dbReference>
<evidence type="ECO:0000313" key="1">
    <source>
        <dbReference type="EMBL" id="PQQ17645.1"/>
    </source>
</evidence>
<name>A0A314ZCB0_PRUYE</name>
<dbReference type="EMBL" id="PJQY01000141">
    <property type="protein sequence ID" value="PQQ17645.1"/>
    <property type="molecule type" value="Genomic_DNA"/>
</dbReference>